<evidence type="ECO:0000313" key="10">
    <source>
        <dbReference type="Proteomes" id="UP000266693"/>
    </source>
</evidence>
<dbReference type="GO" id="GO:0005198">
    <property type="term" value="F:structural molecule activity"/>
    <property type="evidence" value="ECO:0007669"/>
    <property type="project" value="InterPro"/>
</dbReference>
<dbReference type="RefSeq" id="WP_118863673.1">
    <property type="nucleotide sequence ID" value="NZ_QWLV01000002.1"/>
</dbReference>
<dbReference type="GO" id="GO:0005576">
    <property type="term" value="C:extracellular region"/>
    <property type="evidence" value="ECO:0007669"/>
    <property type="project" value="UniProtKB-SubCell"/>
</dbReference>
<keyword evidence="10" id="KW-1185">Reference proteome</keyword>
<comment type="similarity">
    <text evidence="3">Belongs to the flagella basal body rod proteins family.</text>
</comment>
<evidence type="ECO:0000256" key="1">
    <source>
        <dbReference type="ARBA" id="ARBA00004365"/>
    </source>
</evidence>
<comment type="caution">
    <text evidence="9">The sequence shown here is derived from an EMBL/GenBank/DDBJ whole genome shotgun (WGS) entry which is preliminary data.</text>
</comment>
<dbReference type="InterPro" id="IPR002371">
    <property type="entry name" value="FlgK"/>
</dbReference>
<organism evidence="9 10">
    <name type="scientific">Sphingomonas gilva</name>
    <dbReference type="NCBI Taxonomy" id="2305907"/>
    <lineage>
        <taxon>Bacteria</taxon>
        <taxon>Pseudomonadati</taxon>
        <taxon>Pseudomonadota</taxon>
        <taxon>Alphaproteobacteria</taxon>
        <taxon>Sphingomonadales</taxon>
        <taxon>Sphingomonadaceae</taxon>
        <taxon>Sphingomonas</taxon>
    </lineage>
</organism>
<dbReference type="EMBL" id="QWLV01000002">
    <property type="protein sequence ID" value="RHW18483.1"/>
    <property type="molecule type" value="Genomic_DNA"/>
</dbReference>
<keyword evidence="5" id="KW-0964">Secreted</keyword>
<keyword evidence="9" id="KW-0969">Cilium</keyword>
<evidence type="ECO:0000313" key="9">
    <source>
        <dbReference type="EMBL" id="RHW18483.1"/>
    </source>
</evidence>
<name>A0A396RVJ5_9SPHN</name>
<dbReference type="GO" id="GO:0044780">
    <property type="term" value="P:bacterial-type flagellum assembly"/>
    <property type="evidence" value="ECO:0007669"/>
    <property type="project" value="InterPro"/>
</dbReference>
<dbReference type="Pfam" id="PF22638">
    <property type="entry name" value="FlgK_D1"/>
    <property type="match status" value="1"/>
</dbReference>
<sequence>MSDLLRIGAQGVAAYRGALSVTGENVVNAGTAGYHRRGISLTDTAIAGAGDPFTARTNMVGGVRVTEVTRATDAFLEAEARLAGSETAGASALGRWLSAGETGLSSAALPATLARFYSGADALAGDPGSTTQRQLFLAGLEDAAAAFRAQSDGLARTADAIAAEAKATVDAANADLKALAEINRSIARATPGSSGHAGLIDERGRRLASLGEKLGVDARFDARGAVSISVAGGGPALLEDGRTTLVSVTQADDGRLSFAAGDTSLQPARGSLAGLAQAAVTIADTRRLTADAAAGFVAMVNDWSAAGVDANGAAGAPLLTADLTMTTSDPAKVAAASGGVANANALALGAARDGHGIETAAQGAVDTLAQRLSSARTREDALVAHRDQLDAARADISGVDLDREAAELLRFQQAYDASSRVIQIARETLQSILNIF</sequence>
<feature type="domain" description="Flagellar hook-associated protein FlgK helical" evidence="8">
    <location>
        <begin position="105"/>
        <end position="318"/>
    </location>
</feature>
<proteinExistence type="inferred from homology"/>
<feature type="domain" description="Flagellar basal-body/hook protein C-terminal" evidence="7">
    <location>
        <begin position="397"/>
        <end position="435"/>
    </location>
</feature>
<evidence type="ECO:0000259" key="7">
    <source>
        <dbReference type="Pfam" id="PF06429"/>
    </source>
</evidence>
<keyword evidence="9" id="KW-0282">Flagellum</keyword>
<keyword evidence="6" id="KW-0975">Bacterial flagellum</keyword>
<dbReference type="AlphaFoldDB" id="A0A396RVJ5"/>
<evidence type="ECO:0000259" key="8">
    <source>
        <dbReference type="Pfam" id="PF22638"/>
    </source>
</evidence>
<dbReference type="InterPro" id="IPR053927">
    <property type="entry name" value="FlgK_helical"/>
</dbReference>
<dbReference type="SUPFAM" id="SSF64518">
    <property type="entry name" value="Phase 1 flagellin"/>
    <property type="match status" value="1"/>
</dbReference>
<evidence type="ECO:0000256" key="4">
    <source>
        <dbReference type="ARBA" id="ARBA00016244"/>
    </source>
</evidence>
<dbReference type="PANTHER" id="PTHR30033">
    <property type="entry name" value="FLAGELLAR HOOK-ASSOCIATED PROTEIN 1"/>
    <property type="match status" value="1"/>
</dbReference>
<evidence type="ECO:0000256" key="5">
    <source>
        <dbReference type="ARBA" id="ARBA00022525"/>
    </source>
</evidence>
<dbReference type="OrthoDB" id="7181295at2"/>
<accession>A0A396RVJ5</accession>
<dbReference type="PANTHER" id="PTHR30033:SF1">
    <property type="entry name" value="FLAGELLAR HOOK-ASSOCIATED PROTEIN 1"/>
    <property type="match status" value="1"/>
</dbReference>
<gene>
    <name evidence="9" type="primary">flgK</name>
    <name evidence="9" type="ORF">D1610_08545</name>
</gene>
<dbReference type="InterPro" id="IPR010930">
    <property type="entry name" value="Flg_bb/hook_C_dom"/>
</dbReference>
<dbReference type="NCBIfam" id="TIGR02492">
    <property type="entry name" value="flgK_ends"/>
    <property type="match status" value="1"/>
</dbReference>
<comment type="subcellular location">
    <subcellularLocation>
        <location evidence="1">Bacterial flagellum</location>
    </subcellularLocation>
    <subcellularLocation>
        <location evidence="2">Secreted</location>
    </subcellularLocation>
</comment>
<evidence type="ECO:0000256" key="3">
    <source>
        <dbReference type="ARBA" id="ARBA00009677"/>
    </source>
</evidence>
<evidence type="ECO:0000256" key="6">
    <source>
        <dbReference type="ARBA" id="ARBA00023143"/>
    </source>
</evidence>
<dbReference type="Proteomes" id="UP000266693">
    <property type="component" value="Unassembled WGS sequence"/>
</dbReference>
<reference evidence="9 10" key="1">
    <citation type="submission" date="2018-08" db="EMBL/GenBank/DDBJ databases">
        <title>The multiple taxonomic identification of Sphingomonas gilva.</title>
        <authorList>
            <person name="Zhu D."/>
            <person name="Zheng S."/>
        </authorList>
    </citation>
    <scope>NUCLEOTIDE SEQUENCE [LARGE SCALE GENOMIC DNA]</scope>
    <source>
        <strain evidence="9 10">ZDH117</strain>
    </source>
</reference>
<protein>
    <recommendedName>
        <fullName evidence="4">Flagellar hook-associated protein 1</fullName>
    </recommendedName>
</protein>
<dbReference type="GO" id="GO:0009424">
    <property type="term" value="C:bacterial-type flagellum hook"/>
    <property type="evidence" value="ECO:0007669"/>
    <property type="project" value="InterPro"/>
</dbReference>
<keyword evidence="9" id="KW-0966">Cell projection</keyword>
<evidence type="ECO:0000256" key="2">
    <source>
        <dbReference type="ARBA" id="ARBA00004613"/>
    </source>
</evidence>
<dbReference type="Pfam" id="PF06429">
    <property type="entry name" value="Flg_bbr_C"/>
    <property type="match status" value="1"/>
</dbReference>